<keyword evidence="3 7" id="KW-1134">Transmembrane beta strand</keyword>
<protein>
    <submittedName>
        <fullName evidence="11">TonB-linked SusC/RagA family outer membrane protein</fullName>
    </submittedName>
</protein>
<keyword evidence="4 7" id="KW-0812">Transmembrane</keyword>
<dbReference type="Pfam" id="PF13715">
    <property type="entry name" value="CarbopepD_reg_2"/>
    <property type="match status" value="1"/>
</dbReference>
<evidence type="ECO:0000256" key="1">
    <source>
        <dbReference type="ARBA" id="ARBA00004571"/>
    </source>
</evidence>
<feature type="signal peptide" evidence="9">
    <location>
        <begin position="1"/>
        <end position="28"/>
    </location>
</feature>
<dbReference type="OrthoDB" id="9768177at2"/>
<evidence type="ECO:0000256" key="9">
    <source>
        <dbReference type="SAM" id="SignalP"/>
    </source>
</evidence>
<evidence type="ECO:0000256" key="6">
    <source>
        <dbReference type="ARBA" id="ARBA00023237"/>
    </source>
</evidence>
<proteinExistence type="inferred from homology"/>
<dbReference type="GO" id="GO:0009279">
    <property type="term" value="C:cell outer membrane"/>
    <property type="evidence" value="ECO:0007669"/>
    <property type="project" value="UniProtKB-SubCell"/>
</dbReference>
<feature type="chain" id="PRO_5015186576" evidence="9">
    <location>
        <begin position="29"/>
        <end position="1041"/>
    </location>
</feature>
<reference evidence="11 12" key="1">
    <citation type="submission" date="2018-03" db="EMBL/GenBank/DDBJ databases">
        <title>Genomic Encyclopedia of Archaeal and Bacterial Type Strains, Phase II (KMG-II): from individual species to whole genera.</title>
        <authorList>
            <person name="Goeker M."/>
        </authorList>
    </citation>
    <scope>NUCLEOTIDE SEQUENCE [LARGE SCALE GENOMIC DNA]</scope>
    <source>
        <strain evidence="11 12">DSM 24859</strain>
    </source>
</reference>
<evidence type="ECO:0000256" key="7">
    <source>
        <dbReference type="PROSITE-ProRule" id="PRU01360"/>
    </source>
</evidence>
<evidence type="ECO:0000256" key="5">
    <source>
        <dbReference type="ARBA" id="ARBA00023136"/>
    </source>
</evidence>
<feature type="domain" description="TonB-dependent receptor plug" evidence="10">
    <location>
        <begin position="139"/>
        <end position="261"/>
    </location>
</feature>
<keyword evidence="9" id="KW-0732">Signal</keyword>
<name>A0A2P8HN60_CHINA</name>
<dbReference type="SUPFAM" id="SSF49464">
    <property type="entry name" value="Carboxypeptidase regulatory domain-like"/>
    <property type="match status" value="1"/>
</dbReference>
<evidence type="ECO:0000256" key="3">
    <source>
        <dbReference type="ARBA" id="ARBA00022452"/>
    </source>
</evidence>
<dbReference type="Gene3D" id="2.40.170.20">
    <property type="entry name" value="TonB-dependent receptor, beta-barrel domain"/>
    <property type="match status" value="1"/>
</dbReference>
<dbReference type="PROSITE" id="PS52016">
    <property type="entry name" value="TONB_DEPENDENT_REC_3"/>
    <property type="match status" value="1"/>
</dbReference>
<dbReference type="InterPro" id="IPR037066">
    <property type="entry name" value="Plug_dom_sf"/>
</dbReference>
<dbReference type="NCBIfam" id="TIGR04056">
    <property type="entry name" value="OMP_RagA_SusC"/>
    <property type="match status" value="1"/>
</dbReference>
<evidence type="ECO:0000256" key="2">
    <source>
        <dbReference type="ARBA" id="ARBA00022448"/>
    </source>
</evidence>
<organism evidence="11 12">
    <name type="scientific">Chitinophaga niastensis</name>
    <dbReference type="NCBI Taxonomy" id="536980"/>
    <lineage>
        <taxon>Bacteria</taxon>
        <taxon>Pseudomonadati</taxon>
        <taxon>Bacteroidota</taxon>
        <taxon>Chitinophagia</taxon>
        <taxon>Chitinophagales</taxon>
        <taxon>Chitinophagaceae</taxon>
        <taxon>Chitinophaga</taxon>
    </lineage>
</organism>
<accession>A0A2P8HN60</accession>
<comment type="caution">
    <text evidence="11">The sequence shown here is derived from an EMBL/GenBank/DDBJ whole genome shotgun (WGS) entry which is preliminary data.</text>
</comment>
<dbReference type="InterPro" id="IPR023996">
    <property type="entry name" value="TonB-dep_OMP_SusC/RagA"/>
</dbReference>
<dbReference type="Gene3D" id="2.60.40.1120">
    <property type="entry name" value="Carboxypeptidase-like, regulatory domain"/>
    <property type="match status" value="1"/>
</dbReference>
<evidence type="ECO:0000313" key="11">
    <source>
        <dbReference type="EMBL" id="PSL47627.1"/>
    </source>
</evidence>
<dbReference type="NCBIfam" id="TIGR04057">
    <property type="entry name" value="SusC_RagA_signa"/>
    <property type="match status" value="1"/>
</dbReference>
<evidence type="ECO:0000259" key="10">
    <source>
        <dbReference type="Pfam" id="PF07715"/>
    </source>
</evidence>
<dbReference type="Proteomes" id="UP000240971">
    <property type="component" value="Unassembled WGS sequence"/>
</dbReference>
<evidence type="ECO:0000256" key="8">
    <source>
        <dbReference type="SAM" id="MobiDB-lite"/>
    </source>
</evidence>
<evidence type="ECO:0000313" key="12">
    <source>
        <dbReference type="Proteomes" id="UP000240971"/>
    </source>
</evidence>
<dbReference type="AlphaFoldDB" id="A0A2P8HN60"/>
<evidence type="ECO:0000256" key="4">
    <source>
        <dbReference type="ARBA" id="ARBA00022692"/>
    </source>
</evidence>
<dbReference type="SUPFAM" id="SSF56935">
    <property type="entry name" value="Porins"/>
    <property type="match status" value="1"/>
</dbReference>
<dbReference type="RefSeq" id="WP_106528064.1">
    <property type="nucleotide sequence ID" value="NZ_PYAW01000002.1"/>
</dbReference>
<dbReference type="InterPro" id="IPR039426">
    <property type="entry name" value="TonB-dep_rcpt-like"/>
</dbReference>
<dbReference type="InterPro" id="IPR036942">
    <property type="entry name" value="Beta-barrel_TonB_sf"/>
</dbReference>
<sequence length="1041" mass="112257">MKKNLRLMKACVATGLVLSTMLTENAFAAVAAEAAHSSVWHSNFQQREVHGTVKDNSGNPLPGVTVVIKGSSKGTQANSEGKFNVAAKAGDVLVFSFIGYAVQEVKVGTSDEVNVILKESATGLNELVVTALGIKKEEKSIGYAMTKVKGSDFTQAREINVANALVGKVAGVNSSTPATGPGGSSRVTIRGNSSLSYNNQPLYVVNGIPLNNDNQGNPGQYGGADYGDGISSINPDDIEDMTVLKGGAAAALYGQRGINGVILITTKSGKSRKGIGIEVNSNYSMDQVHDYRDFQNVYGQGTQGARPTDAKSGKSTGLQSWGEKLDGKPAYYFDGSQHPYVAQSQHNFKDFYKTGSTITNTVAFSGGNDNTTFRVSLGDLRNKSVYPNADYKRSNANIDLGFKLNNKWSGQANLSYVKERANRTNVSDAPGNGNFAIMFLPPNVRANMLAPGYDPITGKETEFNDNQYNTNPYFAATKFTNYTNKDRVLGMASLRYQALDWLYVQGRVTNDFFSFNAQSIWPTGTAFKPTGKLNQDLTRNMNELNTDIMLGINKKLARDINFGFTAGGNFMRQEGKSIDINADGLAYQNVYNPATASNKNVTISQPLKEIHSVYGSAELSYKSTVFLNLTDRNDWSSTLPTANNSYNYPSINASYVFSETLKLPWLDFGKIRAGYSSVGGDAQIFATNFYYSALGSVNGSPISDLPVEIPNAKLEPLKVKESEIGAQLGFLKNRISVDFAVYNKQTLNDIVASTISITSGFERRVLNVGKIENKGFELLVTVVPVKTQNITWTSSFNYTKNNNKVLALAPGIPDMQVDISRTGNAFIKHVVGLPVSQVMAFDYMKDDKGNLILNADGLPQAASALTAMGTGVAPVSGGWSNEINYKRFGLSFLIDFKHGAVLYSGTNAIAYSLGLQKETLVGRDGGVTVKGVDGSGKEVTKTVSAQTYYGALSGISSLQVYNADFIKFRSVSLTYNFPGSAFNNKIAGLGLSLVARNLFYISKHTPNVDPESSYNNGNAQGLEYGVVPTTSSIGLNLNVKF</sequence>
<dbReference type="InterPro" id="IPR012910">
    <property type="entry name" value="Plug_dom"/>
</dbReference>
<comment type="similarity">
    <text evidence="7">Belongs to the TonB-dependent receptor family.</text>
</comment>
<dbReference type="InterPro" id="IPR023997">
    <property type="entry name" value="TonB-dep_OMP_SusC/RagA_CS"/>
</dbReference>
<keyword evidence="2 7" id="KW-0813">Transport</keyword>
<comment type="subcellular location">
    <subcellularLocation>
        <location evidence="1 7">Cell outer membrane</location>
        <topology evidence="1 7">Multi-pass membrane protein</topology>
    </subcellularLocation>
</comment>
<dbReference type="InterPro" id="IPR008969">
    <property type="entry name" value="CarboxyPept-like_regulatory"/>
</dbReference>
<feature type="region of interest" description="Disordered" evidence="8">
    <location>
        <begin position="299"/>
        <end position="319"/>
    </location>
</feature>
<dbReference type="Gene3D" id="2.170.130.10">
    <property type="entry name" value="TonB-dependent receptor, plug domain"/>
    <property type="match status" value="1"/>
</dbReference>
<keyword evidence="5 7" id="KW-0472">Membrane</keyword>
<dbReference type="EMBL" id="PYAW01000002">
    <property type="protein sequence ID" value="PSL47627.1"/>
    <property type="molecule type" value="Genomic_DNA"/>
</dbReference>
<keyword evidence="12" id="KW-1185">Reference proteome</keyword>
<keyword evidence="6 7" id="KW-0998">Cell outer membrane</keyword>
<gene>
    <name evidence="11" type="ORF">CLV51_102484</name>
</gene>
<dbReference type="Pfam" id="PF07715">
    <property type="entry name" value="Plug"/>
    <property type="match status" value="1"/>
</dbReference>